<evidence type="ECO:0000256" key="1">
    <source>
        <dbReference type="ARBA" id="ARBA00022649"/>
    </source>
</evidence>
<evidence type="ECO:0000313" key="4">
    <source>
        <dbReference type="Proteomes" id="UP000523161"/>
    </source>
</evidence>
<accession>A0A7Y5EGI8</accession>
<keyword evidence="1" id="KW-1277">Toxin-antitoxin system</keyword>
<sequence length="100" mass="11527">MARYRLSHSADRDFFDIYIYGVQNFGLKQAEAYAAGMKARFQDIADTPHLYQAVDSIRPGYRRSVFGAHAIYYRQDNADVLIVRILRAQNLHTALTEDIN</sequence>
<keyword evidence="4" id="KW-1185">Reference proteome</keyword>
<organism evidence="3 4">
    <name type="scientific">Rheinheimera lutimaris</name>
    <dbReference type="NCBI Taxonomy" id="2740584"/>
    <lineage>
        <taxon>Bacteria</taxon>
        <taxon>Pseudomonadati</taxon>
        <taxon>Pseudomonadota</taxon>
        <taxon>Gammaproteobacteria</taxon>
        <taxon>Chromatiales</taxon>
        <taxon>Chromatiaceae</taxon>
        <taxon>Rheinheimera</taxon>
    </lineage>
</organism>
<dbReference type="Proteomes" id="UP000523161">
    <property type="component" value="Unassembled WGS sequence"/>
</dbReference>
<dbReference type="InterPro" id="IPR035093">
    <property type="entry name" value="RelE/ParE_toxin_dom_sf"/>
</dbReference>
<reference evidence="3 4" key="1">
    <citation type="submission" date="2020-06" db="EMBL/GenBank/DDBJ databases">
        <title>Rheinheimera sp. nov., a marine bacterium isolated from coastal.</title>
        <authorList>
            <person name="Yu Q."/>
            <person name="Qi Y."/>
            <person name="Pu J."/>
        </authorList>
    </citation>
    <scope>NUCLEOTIDE SEQUENCE [LARGE SCALE GENOMIC DNA]</scope>
    <source>
        <strain evidence="3 4">YQF-2</strain>
    </source>
</reference>
<dbReference type="InterPro" id="IPR007712">
    <property type="entry name" value="RelE/ParE_toxin"/>
</dbReference>
<comment type="similarity">
    <text evidence="2">Belongs to the RelE toxin family.</text>
</comment>
<name>A0A7Y5EGI8_9GAMM</name>
<gene>
    <name evidence="3" type="ORF">HRH59_02275</name>
</gene>
<dbReference type="Gene3D" id="3.30.2310.20">
    <property type="entry name" value="RelE-like"/>
    <property type="match status" value="1"/>
</dbReference>
<dbReference type="PIRSF" id="PIRSF029218">
    <property type="entry name" value="ParE"/>
    <property type="match status" value="1"/>
</dbReference>
<dbReference type="InterPro" id="IPR028344">
    <property type="entry name" value="ParE1/4"/>
</dbReference>
<proteinExistence type="inferred from homology"/>
<dbReference type="Pfam" id="PF05016">
    <property type="entry name" value="ParE_toxin"/>
    <property type="match status" value="1"/>
</dbReference>
<protein>
    <recommendedName>
        <fullName evidence="2">Toxin</fullName>
    </recommendedName>
</protein>
<comment type="caution">
    <text evidence="3">The sequence shown here is derived from an EMBL/GenBank/DDBJ whole genome shotgun (WGS) entry which is preliminary data.</text>
</comment>
<dbReference type="AlphaFoldDB" id="A0A7Y5EGI8"/>
<dbReference type="EMBL" id="JABSOD010000002">
    <property type="protein sequence ID" value="NRQ41399.1"/>
    <property type="molecule type" value="Genomic_DNA"/>
</dbReference>
<dbReference type="RefSeq" id="WP_173499649.1">
    <property type="nucleotide sequence ID" value="NZ_JABSOD010000002.1"/>
</dbReference>
<evidence type="ECO:0000256" key="2">
    <source>
        <dbReference type="PIRNR" id="PIRNR029218"/>
    </source>
</evidence>
<evidence type="ECO:0000313" key="3">
    <source>
        <dbReference type="EMBL" id="NRQ41399.1"/>
    </source>
</evidence>